<dbReference type="Gene3D" id="2.30.110.10">
    <property type="entry name" value="Electron Transport, Fmn-binding Protein, Chain A"/>
    <property type="match status" value="1"/>
</dbReference>
<proteinExistence type="predicted"/>
<evidence type="ECO:0000259" key="2">
    <source>
        <dbReference type="Pfam" id="PF01243"/>
    </source>
</evidence>
<evidence type="ECO:0000256" key="1">
    <source>
        <dbReference type="ARBA" id="ARBA00023002"/>
    </source>
</evidence>
<dbReference type="PANTHER" id="PTHR35176">
    <property type="entry name" value="HEME OXYGENASE HI_0854-RELATED"/>
    <property type="match status" value="1"/>
</dbReference>
<keyword evidence="4" id="KW-1185">Reference proteome</keyword>
<keyword evidence="1" id="KW-0560">Oxidoreductase</keyword>
<gene>
    <name evidence="3" type="ORF">GCM10012287_31760</name>
</gene>
<sequence>MTTEQLPTTDLDPRFSAPGAVPTEWETACGLLARAGVYWLSTVRPDGRPHVTPLLAVWLDGALHFCTGEDERKSRNLAANSHCVLTTGNDSTDGGTDLVVEGDAVRVTDGAKLRRLADAWVEKYGEEWRFEARDGAFHHADGAQALVYEVAPVKAFGFRKGDYAQTRWRFGPQAARR</sequence>
<dbReference type="RefSeq" id="WP_189037777.1">
    <property type="nucleotide sequence ID" value="NZ_BMMP01000009.1"/>
</dbReference>
<evidence type="ECO:0000313" key="3">
    <source>
        <dbReference type="EMBL" id="GGO50911.1"/>
    </source>
</evidence>
<comment type="caution">
    <text evidence="3">The sequence shown here is derived from an EMBL/GenBank/DDBJ whole genome shotgun (WGS) entry which is preliminary data.</text>
</comment>
<dbReference type="InterPro" id="IPR052019">
    <property type="entry name" value="F420H2_bilvrd_red/Heme_oxyg"/>
</dbReference>
<dbReference type="PANTHER" id="PTHR35176:SF4">
    <property type="entry name" value="PYRIDOXAMINE 5'-PHOSPHATE OXIDASE-RELATED FMN-BINDING"/>
    <property type="match status" value="1"/>
</dbReference>
<feature type="domain" description="Pyridoxamine 5'-phosphate oxidase N-terminal" evidence="2">
    <location>
        <begin position="31"/>
        <end position="134"/>
    </location>
</feature>
<evidence type="ECO:0000313" key="4">
    <source>
        <dbReference type="Proteomes" id="UP000631535"/>
    </source>
</evidence>
<dbReference type="SUPFAM" id="SSF50475">
    <property type="entry name" value="FMN-binding split barrel"/>
    <property type="match status" value="1"/>
</dbReference>
<dbReference type="InterPro" id="IPR011576">
    <property type="entry name" value="Pyridox_Oxase_N"/>
</dbReference>
<dbReference type="EMBL" id="BMMP01000009">
    <property type="protein sequence ID" value="GGO50911.1"/>
    <property type="molecule type" value="Genomic_DNA"/>
</dbReference>
<name>A0ABQ2MFM0_9ACTN</name>
<dbReference type="Pfam" id="PF01243">
    <property type="entry name" value="PNPOx_N"/>
    <property type="match status" value="1"/>
</dbReference>
<protein>
    <recommendedName>
        <fullName evidence="2">Pyridoxamine 5'-phosphate oxidase N-terminal domain-containing protein</fullName>
    </recommendedName>
</protein>
<dbReference type="InterPro" id="IPR012349">
    <property type="entry name" value="Split_barrel_FMN-bd"/>
</dbReference>
<accession>A0ABQ2MFM0</accession>
<organism evidence="3 4">
    <name type="scientific">Streptomyces daqingensis</name>
    <dbReference type="NCBI Taxonomy" id="1472640"/>
    <lineage>
        <taxon>Bacteria</taxon>
        <taxon>Bacillati</taxon>
        <taxon>Actinomycetota</taxon>
        <taxon>Actinomycetes</taxon>
        <taxon>Kitasatosporales</taxon>
        <taxon>Streptomycetaceae</taxon>
        <taxon>Streptomyces</taxon>
    </lineage>
</organism>
<dbReference type="Proteomes" id="UP000631535">
    <property type="component" value="Unassembled WGS sequence"/>
</dbReference>
<reference evidence="4" key="1">
    <citation type="journal article" date="2019" name="Int. J. Syst. Evol. Microbiol.">
        <title>The Global Catalogue of Microorganisms (GCM) 10K type strain sequencing project: providing services to taxonomists for standard genome sequencing and annotation.</title>
        <authorList>
            <consortium name="The Broad Institute Genomics Platform"/>
            <consortium name="The Broad Institute Genome Sequencing Center for Infectious Disease"/>
            <person name="Wu L."/>
            <person name="Ma J."/>
        </authorList>
    </citation>
    <scope>NUCLEOTIDE SEQUENCE [LARGE SCALE GENOMIC DNA]</scope>
    <source>
        <strain evidence="4">CGMCC 4.7178</strain>
    </source>
</reference>